<dbReference type="AlphaFoldDB" id="A0A8J4UQN8"/>
<dbReference type="OrthoDB" id="2135488at2759"/>
<keyword evidence="4" id="KW-1185">Reference proteome</keyword>
<dbReference type="Pfam" id="PF04909">
    <property type="entry name" value="Amidohydro_2"/>
    <property type="match status" value="1"/>
</dbReference>
<dbReference type="SUPFAM" id="SSF51556">
    <property type="entry name" value="Metallo-dependent hydrolases"/>
    <property type="match status" value="1"/>
</dbReference>
<feature type="domain" description="Amidohydrolase-related" evidence="2">
    <location>
        <begin position="7"/>
        <end position="319"/>
    </location>
</feature>
<comment type="similarity">
    <text evidence="1">Belongs to the metallo-dependent hydrolases superfamily.</text>
</comment>
<evidence type="ECO:0000313" key="4">
    <source>
        <dbReference type="Proteomes" id="UP000695562"/>
    </source>
</evidence>
<dbReference type="InterPro" id="IPR006680">
    <property type="entry name" value="Amidohydro-rel"/>
</dbReference>
<evidence type="ECO:0000256" key="1">
    <source>
        <dbReference type="ARBA" id="ARBA00038310"/>
    </source>
</evidence>
<dbReference type="InterPro" id="IPR032466">
    <property type="entry name" value="Metal_Hydrolase"/>
</dbReference>
<comment type="caution">
    <text evidence="3">The sequence shown here is derived from an EMBL/GenBank/DDBJ whole genome shotgun (WGS) entry which is preliminary data.</text>
</comment>
<sequence>MALYKIIDSHHHLWTLDHKDWYPWLTADLVPLYRDYTLADYVQEISFLQDSADVVGSVLVQASPSEEEIDLMVRIADNSKGIVRGVVGWVNMLDTHSCIRTIDHWMKHLSSCRILDQQPRSLLVGLRPMLQDLPDDEWMLRHISPALISHMVDIDICFDALIKPSHLTHLKAFVGKYPLLKIVIDHAAKPTIMGMHPLSDHELANTQWAKDMKWLASNSNVLCKISGLFTEIHKATIPPMYKDDIQYQTNLIKPYIKFLIEIFTCKRLMWGSDWPVLEVAGIKPSMWIQCCIQIFNELGKSIEDQQQIFYHNAIRFYKL</sequence>
<organism evidence="3 4">
    <name type="scientific">Polysphondylium violaceum</name>
    <dbReference type="NCBI Taxonomy" id="133409"/>
    <lineage>
        <taxon>Eukaryota</taxon>
        <taxon>Amoebozoa</taxon>
        <taxon>Evosea</taxon>
        <taxon>Eumycetozoa</taxon>
        <taxon>Dictyostelia</taxon>
        <taxon>Dictyosteliales</taxon>
        <taxon>Dictyosteliaceae</taxon>
        <taxon>Polysphondylium</taxon>
    </lineage>
</organism>
<dbReference type="PANTHER" id="PTHR43569">
    <property type="entry name" value="AMIDOHYDROLASE"/>
    <property type="match status" value="1"/>
</dbReference>
<reference evidence="3" key="1">
    <citation type="submission" date="2020-01" db="EMBL/GenBank/DDBJ databases">
        <title>Development of genomics and gene disruption for Polysphondylium violaceum indicates a role for the polyketide synthase stlB in stalk morphogenesis.</title>
        <authorList>
            <person name="Narita B."/>
            <person name="Kawabe Y."/>
            <person name="Kin K."/>
            <person name="Saito T."/>
            <person name="Gibbs R."/>
            <person name="Kuspa A."/>
            <person name="Muzny D."/>
            <person name="Queller D."/>
            <person name="Richards S."/>
            <person name="Strassman J."/>
            <person name="Sucgang R."/>
            <person name="Worley K."/>
            <person name="Schaap P."/>
        </authorList>
    </citation>
    <scope>NUCLEOTIDE SEQUENCE</scope>
    <source>
        <strain evidence="3">QSvi11</strain>
    </source>
</reference>
<gene>
    <name evidence="3" type="ORF">CYY_007742</name>
</gene>
<dbReference type="GO" id="GO:0016787">
    <property type="term" value="F:hydrolase activity"/>
    <property type="evidence" value="ECO:0007669"/>
    <property type="project" value="InterPro"/>
</dbReference>
<evidence type="ECO:0000259" key="2">
    <source>
        <dbReference type="Pfam" id="PF04909"/>
    </source>
</evidence>
<dbReference type="EMBL" id="AJWJ01000430">
    <property type="protein sequence ID" value="KAF2070936.1"/>
    <property type="molecule type" value="Genomic_DNA"/>
</dbReference>
<evidence type="ECO:0000313" key="3">
    <source>
        <dbReference type="EMBL" id="KAF2070936.1"/>
    </source>
</evidence>
<dbReference type="Proteomes" id="UP000695562">
    <property type="component" value="Unassembled WGS sequence"/>
</dbReference>
<accession>A0A8J4UQN8</accession>
<name>A0A8J4UQN8_9MYCE</name>
<dbReference type="PANTHER" id="PTHR43569:SF2">
    <property type="entry name" value="AMIDOHYDROLASE-RELATED DOMAIN-CONTAINING PROTEIN"/>
    <property type="match status" value="1"/>
</dbReference>
<dbReference type="InterPro" id="IPR052350">
    <property type="entry name" value="Metallo-dep_Lactonases"/>
</dbReference>
<protein>
    <recommendedName>
        <fullName evidence="2">Amidohydrolase-related domain-containing protein</fullName>
    </recommendedName>
</protein>
<dbReference type="Gene3D" id="3.20.20.140">
    <property type="entry name" value="Metal-dependent hydrolases"/>
    <property type="match status" value="1"/>
</dbReference>
<proteinExistence type="inferred from homology"/>